<evidence type="ECO:0000313" key="7">
    <source>
        <dbReference type="Proteomes" id="UP000176850"/>
    </source>
</evidence>
<dbReference type="Pfam" id="PF22505">
    <property type="entry name" value="RNase_J_b_CASP"/>
    <property type="match status" value="1"/>
</dbReference>
<keyword evidence="4" id="KW-0694">RNA-binding</keyword>
<comment type="caution">
    <text evidence="6">The sequence shown here is derived from an EMBL/GenBank/DDBJ whole genome shotgun (WGS) entry which is preliminary data.</text>
</comment>
<keyword evidence="3" id="KW-0269">Exonuclease</keyword>
<accession>A0A1F7GEF8</accession>
<dbReference type="SMART" id="SM00849">
    <property type="entry name" value="Lactamase_B"/>
    <property type="match status" value="1"/>
</dbReference>
<evidence type="ECO:0000256" key="4">
    <source>
        <dbReference type="ARBA" id="ARBA00022884"/>
    </source>
</evidence>
<dbReference type="InterPro" id="IPR055132">
    <property type="entry name" value="RNase_J_b_CASP"/>
</dbReference>
<reference evidence="6 7" key="1">
    <citation type="journal article" date="2016" name="Nat. Commun.">
        <title>Thousands of microbial genomes shed light on interconnected biogeochemical processes in an aquifer system.</title>
        <authorList>
            <person name="Anantharaman K."/>
            <person name="Brown C.T."/>
            <person name="Hug L.A."/>
            <person name="Sharon I."/>
            <person name="Castelle C.J."/>
            <person name="Probst A.J."/>
            <person name="Thomas B.C."/>
            <person name="Singh A."/>
            <person name="Wilkins M.J."/>
            <person name="Karaoz U."/>
            <person name="Brodie E.L."/>
            <person name="Williams K.H."/>
            <person name="Hubbard S.S."/>
            <person name="Banfield J.F."/>
        </authorList>
    </citation>
    <scope>NUCLEOTIDE SEQUENCE [LARGE SCALE GENOMIC DNA]</scope>
</reference>
<dbReference type="Gene3D" id="3.10.20.580">
    <property type="match status" value="1"/>
</dbReference>
<feature type="domain" description="Metallo-beta-lactamase" evidence="5">
    <location>
        <begin position="18"/>
        <end position="203"/>
    </location>
</feature>
<dbReference type="InterPro" id="IPR001279">
    <property type="entry name" value="Metallo-B-lactamas"/>
</dbReference>
<dbReference type="PANTHER" id="PTHR43694:SF1">
    <property type="entry name" value="RIBONUCLEASE J"/>
    <property type="match status" value="1"/>
</dbReference>
<name>A0A1F7GEF8_9BACT</name>
<dbReference type="SUPFAM" id="SSF56281">
    <property type="entry name" value="Metallo-hydrolase/oxidoreductase"/>
    <property type="match status" value="1"/>
</dbReference>
<proteinExistence type="predicted"/>
<evidence type="ECO:0000256" key="3">
    <source>
        <dbReference type="ARBA" id="ARBA00022839"/>
    </source>
</evidence>
<evidence type="ECO:0000313" key="6">
    <source>
        <dbReference type="EMBL" id="OGK17255.1"/>
    </source>
</evidence>
<keyword evidence="3" id="KW-0378">Hydrolase</keyword>
<dbReference type="NCBIfam" id="TIGR00649">
    <property type="entry name" value="MG423"/>
    <property type="match status" value="1"/>
</dbReference>
<protein>
    <recommendedName>
        <fullName evidence="5">Metallo-beta-lactamase domain-containing protein</fullName>
    </recommendedName>
</protein>
<dbReference type="CDD" id="cd07714">
    <property type="entry name" value="RNaseJ_MBL-fold"/>
    <property type="match status" value="1"/>
</dbReference>
<dbReference type="Gene3D" id="3.60.15.10">
    <property type="entry name" value="Ribonuclease Z/Hydroxyacylglutathione hydrolase-like"/>
    <property type="match status" value="1"/>
</dbReference>
<sequence length="556" mass="61928">MDQFKLRFVPLGGIVDVTKNMYLYEIYRNGELEDIIVVDCGIGFPKEKELGVDFVIPDISYLLDKTDKIRAILLTHGHEDHISALRFHYEALGKPPVYGSKLTALLVEEKFKEYGMQLKVTEIAYRQQYTFGSFQARFIHVTHSIPDPTHIVLKTPVGTFYHGPDFKLDLTPPYGPPPDFYEIAKAGEEGIDCLLSDCLGVGREGFTLSESIVGKTFEDEIRTTKGKFIMTTFSSNISRIRQCAEAAVKFNRSIAFMGRSMRGNTDLAREIGYFPIPDRYLIDERKAARMRPGSVCIIAAGSQGQIDSAMSKLANDQNKSIKIAPGDKVFFSSDPIPGQEDDVNDLVERLYARGAEVIYSDIAEGLHASGHGNQEDLKLLARLTRPKHLIPIGGTVLHQKMYANMADKLGFGPEQIHLLREGQTYVFERGSAYAGEPVDTRNIFVDAYGVGDVGSTVLRDRKTLSTDGIVLAVIIVDNAMKMVGKPQFISHGFIFKNDEQAIFAQATTVVERVLRRNGPGAFNDSIIRSEVSRNLEQVFQSKTGREPLVSVEIIKL</sequence>
<keyword evidence="2" id="KW-0540">Nuclease</keyword>
<dbReference type="Proteomes" id="UP000176850">
    <property type="component" value="Unassembled WGS sequence"/>
</dbReference>
<dbReference type="InterPro" id="IPR041636">
    <property type="entry name" value="RNase_J_C"/>
</dbReference>
<dbReference type="GO" id="GO:0003723">
    <property type="term" value="F:RNA binding"/>
    <property type="evidence" value="ECO:0007669"/>
    <property type="project" value="UniProtKB-KW"/>
</dbReference>
<dbReference type="InterPro" id="IPR036866">
    <property type="entry name" value="RibonucZ/Hydroxyglut_hydro"/>
</dbReference>
<dbReference type="Gene3D" id="3.40.50.10710">
    <property type="entry name" value="Metallo-hydrolase/oxidoreductase"/>
    <property type="match status" value="1"/>
</dbReference>
<evidence type="ECO:0000256" key="2">
    <source>
        <dbReference type="ARBA" id="ARBA00022722"/>
    </source>
</evidence>
<dbReference type="GO" id="GO:0046872">
    <property type="term" value="F:metal ion binding"/>
    <property type="evidence" value="ECO:0007669"/>
    <property type="project" value="InterPro"/>
</dbReference>
<keyword evidence="1" id="KW-0963">Cytoplasm</keyword>
<dbReference type="InterPro" id="IPR042173">
    <property type="entry name" value="RNase_J_2"/>
</dbReference>
<evidence type="ECO:0000256" key="1">
    <source>
        <dbReference type="ARBA" id="ARBA00022490"/>
    </source>
</evidence>
<gene>
    <name evidence="6" type="ORF">A2799_03375</name>
</gene>
<dbReference type="Pfam" id="PF17770">
    <property type="entry name" value="RNase_J_C"/>
    <property type="match status" value="1"/>
</dbReference>
<evidence type="ECO:0000259" key="5">
    <source>
        <dbReference type="SMART" id="SM00849"/>
    </source>
</evidence>
<dbReference type="AlphaFoldDB" id="A0A1F7GEF8"/>
<dbReference type="GO" id="GO:0004527">
    <property type="term" value="F:exonuclease activity"/>
    <property type="evidence" value="ECO:0007669"/>
    <property type="project" value="UniProtKB-KW"/>
</dbReference>
<dbReference type="InterPro" id="IPR004613">
    <property type="entry name" value="RNase_J"/>
</dbReference>
<dbReference type="EMBL" id="MFZH01000048">
    <property type="protein sequence ID" value="OGK17255.1"/>
    <property type="molecule type" value="Genomic_DNA"/>
</dbReference>
<organism evidence="6 7">
    <name type="scientific">Candidatus Roizmanbacteria bacterium RIFCSPHIGHO2_01_FULL_39_24</name>
    <dbReference type="NCBI Taxonomy" id="1802032"/>
    <lineage>
        <taxon>Bacteria</taxon>
        <taxon>Candidatus Roizmaniibacteriota</taxon>
    </lineage>
</organism>
<dbReference type="PANTHER" id="PTHR43694">
    <property type="entry name" value="RIBONUCLEASE J"/>
    <property type="match status" value="1"/>
</dbReference>
<dbReference type="Pfam" id="PF00753">
    <property type="entry name" value="Lactamase_B"/>
    <property type="match status" value="1"/>
</dbReference>